<feature type="transmembrane region" description="Helical" evidence="2">
    <location>
        <begin position="1859"/>
        <end position="1881"/>
    </location>
</feature>
<feature type="region of interest" description="Disordered" evidence="1">
    <location>
        <begin position="2730"/>
        <end position="2754"/>
    </location>
</feature>
<accession>E1EYM1</accession>
<feature type="region of interest" description="Disordered" evidence="1">
    <location>
        <begin position="2548"/>
        <end position="2581"/>
    </location>
</feature>
<evidence type="ECO:0000313" key="3">
    <source>
        <dbReference type="EMBL" id="EFO64658.1"/>
    </source>
</evidence>
<feature type="region of interest" description="Disordered" evidence="1">
    <location>
        <begin position="980"/>
        <end position="1036"/>
    </location>
</feature>
<evidence type="ECO:0000313" key="4">
    <source>
        <dbReference type="Proteomes" id="UP000008974"/>
    </source>
</evidence>
<keyword evidence="2" id="KW-1133">Transmembrane helix</keyword>
<comment type="caution">
    <text evidence="3">The sequence shown here is derived from an EMBL/GenBank/DDBJ whole genome shotgun (WGS) entry which is preliminary data.</text>
</comment>
<name>E1EYM1_GIAIA</name>
<feature type="transmembrane region" description="Helical" evidence="2">
    <location>
        <begin position="1824"/>
        <end position="1847"/>
    </location>
</feature>
<feature type="compositionally biased region" description="Low complexity" evidence="1">
    <location>
        <begin position="2572"/>
        <end position="2581"/>
    </location>
</feature>
<proteinExistence type="predicted"/>
<feature type="compositionally biased region" description="Polar residues" evidence="1">
    <location>
        <begin position="1006"/>
        <end position="1017"/>
    </location>
</feature>
<evidence type="ECO:0000256" key="1">
    <source>
        <dbReference type="SAM" id="MobiDB-lite"/>
    </source>
</evidence>
<feature type="region of interest" description="Disordered" evidence="1">
    <location>
        <begin position="2219"/>
        <end position="2251"/>
    </location>
</feature>
<dbReference type="OrthoDB" id="10254707at2759"/>
<gene>
    <name evidence="3" type="ORF">GLP15_1520</name>
</gene>
<feature type="compositionally biased region" description="Polar residues" evidence="1">
    <location>
        <begin position="982"/>
        <end position="996"/>
    </location>
</feature>
<dbReference type="VEuPathDB" id="GiardiaDB:GLP15_1520"/>
<dbReference type="EMBL" id="ACVC01000074">
    <property type="protein sequence ID" value="EFO64658.1"/>
    <property type="molecule type" value="Genomic_DNA"/>
</dbReference>
<organism evidence="3 4">
    <name type="scientific">Giardia intestinalis (strain P15)</name>
    <name type="common">Giardia lamblia</name>
    <dbReference type="NCBI Taxonomy" id="658858"/>
    <lineage>
        <taxon>Eukaryota</taxon>
        <taxon>Metamonada</taxon>
        <taxon>Diplomonadida</taxon>
        <taxon>Hexamitidae</taxon>
        <taxon>Giardiinae</taxon>
        <taxon>Giardia</taxon>
    </lineage>
</organism>
<dbReference type="Proteomes" id="UP000008974">
    <property type="component" value="Unassembled WGS sequence"/>
</dbReference>
<feature type="compositionally biased region" description="Low complexity" evidence="1">
    <location>
        <begin position="2745"/>
        <end position="2754"/>
    </location>
</feature>
<reference evidence="3 4" key="1">
    <citation type="journal article" date="2010" name="BMC Genomics">
        <title>Genome analysis and comparative genomics of a Giardia intestinalis assemblage E isolate.</title>
        <authorList>
            <person name="Jerlstrom-Hultqvist J."/>
            <person name="Franzen O."/>
            <person name="Ankarklev J."/>
            <person name="Xu F."/>
            <person name="Nohynkova E."/>
            <person name="Andersson J.O."/>
            <person name="Svard S.G."/>
            <person name="Andersson B."/>
        </authorList>
    </citation>
    <scope>NUCLEOTIDE SEQUENCE [LARGE SCALE GENOMIC DNA]</scope>
    <source>
        <strain evidence="3 4">P15</strain>
    </source>
</reference>
<evidence type="ECO:0000256" key="2">
    <source>
        <dbReference type="SAM" id="Phobius"/>
    </source>
</evidence>
<keyword evidence="2" id="KW-0812">Transmembrane</keyword>
<keyword evidence="2" id="KW-0472">Membrane</keyword>
<protein>
    <submittedName>
        <fullName evidence="3">Uncharacterized protein</fullName>
    </submittedName>
</protein>
<sequence>MHPGLFDQANEAIRLIGTSLGLPHYVSDDVGRHTVRKMDLRGVYRQLDKYVLQLVASGPPSTVCRELFENWEDYERMDNVIGHFGTTSSTSKKASANDNQAFPEPADYFHSLLFYKLCEFFPETISSFVTSTPSLTLKFVEKCFSACSHPVVRLRMRYLFRFFIDYEASENSVYASRHLSVDSDRSPPAQFAQKLQSISAPNQQRLEQFLTKIQELHPLVTTTRKYFKMLFLHLDFNSIKRSSDQKDAAVLLESLYLFPECVPFVFTYFRLLDITPMEALCVSICDTLSRTISILSNKQHHDTLSQIINLILKNLSVFKLYESRLRQHFRCVVCLFTEIYCCSEAFRSSPDGKAFKDRLVKESNDKCINIIYAIRILTLRYLHVDILYDNILQFINSMDTHSTDYGDLFHLSNKSMDWFISLWHNLKFDASNNCIDHCKSLGDYFFNTDCFPQLYFSDADVKKLTEIMSPILLSSAAAKRKSAVYPPFSTPTPTVKELLEKLDKMNQASSNSDTASIKSEADYYIFAISAKTKEYMSVYRQYPYLNPRYLRSVYFMTLSCLDSAHKHLVVSLTQESLCFIRCFFSLLPRRLSSYLLCKELQISNCMPYVMRDVIYPELLLDESPGAALSGSSSGAIPSTVFGSSAHSSSERLFELRHVINKATKRVEKAIASSSSNSNLDSFTIGDANISGARIYLLIMIAVSSYYKQERTSPLYFLPPYIDPHLYRLIRVYLLSPQNLNVILFFYTRRYFNLKVLEEIILPGLTGYMMRFRRQITITNGYYNGRQVSPVAHYMLSGSTEYTVQDDSLSNNDTYEGVCYFDEYLKARTKEGMPLTPKSDDLCGPRSANFSYITHSAFIDCIEYIFWFEKHKEGKIRLLSDLVNNNGFATTDAEQAWIQIDQEAVSLPRKICLLIDTALLILMTMRSSYLYLIHQLIKDEQDAFLKMMWPNTNTAEHEHTLQMSSHSNTYLFKTDASRATVASDGTNPSSNFSNHDASNAPDLSRECPSTRSFPQHNLNELAMGGNAASPHDPATTDLESELSTAYGVDSTSGLHEVQRISVGNITANNPRDMYTSLIVIDKNDAPQSLLTSPPFPATTPQYTDILVPVLSHQPYLFFDQAIDPLSNFPMFHVVGRRILVTPKRYSDQFLYLAIKLKALLTKLETLITRNLFMLCSNDQILQALGFLEGALCLYLVTIPYQAHYVLKFLRQLRIVIHDSLRLLPSNRVMPIDFCIKLGPEQQLSARKLLPLPQHQDQTFNYYRYQPIFEYLMDDYIRACRALEEVETPNTSSEHLHARLLSRDFKGIAHLMRFFRTAQLTLKGAEILRQFIWSVLDKLHARAFVTYFPLQAYGMFLSLHSTMLCIHPTDANTSVQGFLGVDHFALSCLHYPKCIALEYLNFHELEYHKHVSHMANQLRTLDYHELLSVYFFKALHSDFSNTSASISNCPLTTAKIHSPTDAIDVFKQIKFSLMQTLNCTHTASSSAFLESLEMACIRLFSPCSESEGDANTVSQRDPATSLNPLAPLFTHSGTIEVLASTPDIKSVGPLFAALDMSSLCSTPYDEIMLSYITEHFASVLEKPPTRTTVLAARPIESMLEQPAVSAPHSQHTAAPISALPNASFGEKTVIHHRTLSDYGNIPTASGKLAINRGSNNTSIPGDSGSLPDCSVSILQLYDSLITPELLLLSAWTVQPTLDTNFNLTSEDIVRRYIPEMSSKPNGHLGPSESFSCKSEANIITELLILDDIFTLSSTDTRPPVPMVTPLFERTRLQLSPLSAHIPFVESSYLFSNKVAQSTSATFRTISTILSKDQLSQGKTQFPLTNFVLYLKTFGSPIMFYCIVAFMAAELMEPHKFIERKLAIPLLLILERILSLWAAVPLFIPQFDSLFDEVGTEGVQGDDPISDNTIRSCVISTICRVYTQQDKHSTCHSALLSPLLDYNIVDPSLSFMPHLSEQLLRAFDAIELQSIPSKTEFFSLMTTRGKPFSYFAFKRRAAYVLHFLCRKDFLHIVKTIHERLTTVIEDSIKLANPSPGENTALIVDIHSIQYVIELMTRLKTAIDNALRAQESVSFLLTKLNTQSLLLQFSNSYFLHHKLATERRVFHGSLLKQILSQELLQDENKTHLRLLPKRLLSSNRSLADLVHRRGTIYNAFVEAQKASFYKQCSPDIYVISNGLLTDLYMAYNVFGFCRYFRDHMDRNLAMSRPLHSIYEHRSLIDTTEQDSTTSDSVLNTSSSSPDSQRDLESVSPSTDAPELIIRTTSATADLLFEESEILFNYLESTPSLYKASPDAKLTVFLTELNQAIKNIYHYFERVPESNPLRYPTTTDAALLTSQKVPAYETGLRSNSLRGEMAMSTHALGSINYHDIHNHDNLKIDQLRLGEASDSVMISMCNAKSDHVAFNLKLSYLIEHVTCFISSLRLIDSIKTILNYILSKLNTVGNLSPFISSNGYYNIGTKEESEKYAQYSTLNYFMSHYMPQKTPQDSSPSLLDSTINQTVRSSFKNDTGSVFLGTENDPEDGLVRISQPVDLTLDDSTATMVMSMENDHGQESYTISEETNSHEEQTCSMRPESTNTQQQQNSSCQVPRISKLADSMTCTILLLGLASSLGNDTCPAFKNPSVLLECQMGDLRKLILSTRAPGPSAENQNDRNYSVQSHCDSTQLSTSGFHNEPSALLVAEQNFAKRAELPSVSSQIQGQKSKLRTHRRVISNFLGVAMTEEGTSTVTLEVGAKSAHSSETRHSPLSASAQKQTSSFKSSKQGDDVKVTCFFDDLAIFQKLFLAHCNMVVYRDLEKRAFEPHKFCSSITNFSRSSQLSYSSICVLWILVVILMQSPSFLYKDIGQYLAILMTRGQSNSLTPQWTKILKSRMLQSSTSFSLGATQTSFLSEGLYSQFFKKFCSNIVHKAAFMAPGLLKIITGSIQSISLQKNLLMFPLREICAKFNSDFFLIKLADVYGETGNFLAMICNRPITPSLCYASTLHKYFSEAVPMRTHIADMNSQVSQALLEYTEDTGVKPRQNYELSIIFLTELLKLANNMPDLVQSFSSNINKFYIVPIITRLFSLCIKSNHYNTLVRFTERRSEFSKVYNAISSAVAKDTHLNNLGHWKLNDRFTKNLSADFLLIEAHLSFSQGELMKSTIRRLLDIASADWLPDLCTYRQVLCRTATETFGQLFTSGDTSILQLSQDSLPANIISNIPKFTAEVSEVDEDNNFLTAYDAMIEISADIFFRIFKVLSKNYPKSIFKELRRYISIYSPKYLSIRSTLSQSPLIFTTYPVQYSLCYAAKDFFANALSTEYKDSYREAYDSLKSFTNSRATGLGLPINHFPKKKYKQLKVCGRRLPDLWNDKQDSCGIDATSSYWGAFAGSNASLNYESAFSPDNYVHLSRKCHDGETGQSRDNACLSYIIESIVFLFISPAMVLVSPTSPYFIVKRSEGMAFEADTQDKPSRSILLSPELPDVTDGSVNLNDPRDYLTQMSQRPLFPFSSNIAICDCPLFATTTVQDPQELGVSLTHNNFVLPSLGSQTENPANHASQNHHSMQLASFIYMNPEDSGGSTTVDTLGILPGNSSNNQLIKIQDYQADESDDIETRKMISQLLSVNLHNQLPASVVSDYLLEQNTFMTNALQFVSTTSAASLPTLYSLLYNGVQRDAQASAAKDARRHALSFLIQHGLTSTDLLYTKIVEYQRNEFSNKIDRLLEYIIDTRKLDRQDTSKVQRQDLCVEIYKVLGFRYLDSEFINRLLLSACVLALDCSLPLNHVGTNPPCMNPQKRSNDISRTPVVLQPGYFVGPELTIPTKNARKSRALTDTIFVDDKTSSTMGTVCEGQVSSLNNKQSSMGPTCPSSVNINMTHTLPELDLPNPLCFNIYSIKSIEARDSVLTYVISPAIYAQLPLLRYIVDRFVSFVSTIQSKYKLPTSVDGIENDGIAASYSLLFNASPKDKFYYINHFNFLLSTHFNEIKVVDHLLCLLVNSAILVRETSINTAWEALEKSRNALMQQCIVSFYTYLVLEHHAPVSMCTPMGKNHGRLTIITIGKVIVSLLLLDIRTLLYSGFFLLDSCHRLAFHFPSTGKQYFNSLIRVVRLLLLWLEQDGKVEMLKSHSSLSLTETENVYPKAITSTVVHMSRKTVGNKERRRLLSYLCFNIVMHTLAITVSDFSDTKRSHSVSWKIYAQNNSQIHSTLVPNKCLQYEKVYTNTFERIQDDAYAIVHELLQTRPSTPQLSNQYISLIQGFYSDPDNSEIQCNTQKIEFSSTSCSASLLSEEVVSRCIRDVYYYNDEYTYIIEMCTCIDAFMTLMNSKDKLNLPINATPESQKVLPLNHPILYLWGPSPSHSEVFLRNVIYSVEILRIIFFRAKCEFSFMELFGDFIDVLYNTVFQNVITVLLAVESLSNLPDDFLERKSKLCTQLPTARYLVEVSTQSLLKEGVRSLHTDEAVRILTVLVASGPMYEVPAALILLEVIRTLQIQSLSQIDRETLTKQYSSPLTEAIVRHILSLPEGKTEVGMKINALGSISRILTHCFDLPSSAFSHYNLP</sequence>
<feature type="compositionally biased region" description="Low complexity" evidence="1">
    <location>
        <begin position="2219"/>
        <end position="2238"/>
    </location>
</feature>
<dbReference type="OMA" id="INTAWEA"/>